<comment type="caution">
    <text evidence="1">The sequence shown here is derived from an EMBL/GenBank/DDBJ whole genome shotgun (WGS) entry which is preliminary data.</text>
</comment>
<dbReference type="Proteomes" id="UP001484239">
    <property type="component" value="Unassembled WGS sequence"/>
</dbReference>
<name>A0ABU9EC81_9BACT</name>
<protein>
    <submittedName>
        <fullName evidence="1">DUF177 domain-containing protein</fullName>
    </submittedName>
</protein>
<keyword evidence="2" id="KW-1185">Reference proteome</keyword>
<dbReference type="RefSeq" id="WP_405277249.1">
    <property type="nucleotide sequence ID" value="NZ_CP144380.1"/>
</dbReference>
<evidence type="ECO:0000313" key="1">
    <source>
        <dbReference type="EMBL" id="MEK9501155.1"/>
    </source>
</evidence>
<gene>
    <name evidence="1" type="ORF">WI372_09210</name>
</gene>
<dbReference type="Pfam" id="PF02620">
    <property type="entry name" value="YceD"/>
    <property type="match status" value="1"/>
</dbReference>
<sequence>MPKLDLPRLERDGSLSFESTVPPDDPLWEGSGLRFDGDVAVRGRASVSGTGEIIVQMHVDADRMAECRRCLEPVRVPLEKDFIVVYGDAEEMEDDDGSDVRPLSVKATVLELGEALREEIILASDRWVECRTDCAGLCPICGVNWNEQTCECSPDEPDPRWDALRALQSE</sequence>
<proteinExistence type="predicted"/>
<dbReference type="EMBL" id="JBBHLI010000004">
    <property type="protein sequence ID" value="MEK9501155.1"/>
    <property type="molecule type" value="Genomic_DNA"/>
</dbReference>
<reference evidence="1 2" key="1">
    <citation type="submission" date="2024-02" db="EMBL/GenBank/DDBJ databases">
        <title>A novel Gemmatimonadota bacterium.</title>
        <authorList>
            <person name="Du Z.-J."/>
            <person name="Ye Y.-Q."/>
        </authorList>
    </citation>
    <scope>NUCLEOTIDE SEQUENCE [LARGE SCALE GENOMIC DNA]</scope>
    <source>
        <strain evidence="1 2">DH-20</strain>
    </source>
</reference>
<accession>A0ABU9EC81</accession>
<evidence type="ECO:0000313" key="2">
    <source>
        <dbReference type="Proteomes" id="UP001484239"/>
    </source>
</evidence>
<dbReference type="InterPro" id="IPR003772">
    <property type="entry name" value="YceD"/>
</dbReference>
<organism evidence="1 2">
    <name type="scientific">Gaopeijia maritima</name>
    <dbReference type="NCBI Taxonomy" id="3119007"/>
    <lineage>
        <taxon>Bacteria</taxon>
        <taxon>Pseudomonadati</taxon>
        <taxon>Gemmatimonadota</taxon>
        <taxon>Longimicrobiia</taxon>
        <taxon>Gaopeijiales</taxon>
        <taxon>Gaopeijiaceae</taxon>
        <taxon>Gaopeijia</taxon>
    </lineage>
</organism>